<evidence type="ECO:0000313" key="1">
    <source>
        <dbReference type="EMBL" id="MBW99073.1"/>
    </source>
</evidence>
<name>A0A2P2K008_RHIMU</name>
<organism evidence="1">
    <name type="scientific">Rhizophora mucronata</name>
    <name type="common">Asiatic mangrove</name>
    <dbReference type="NCBI Taxonomy" id="61149"/>
    <lineage>
        <taxon>Eukaryota</taxon>
        <taxon>Viridiplantae</taxon>
        <taxon>Streptophyta</taxon>
        <taxon>Embryophyta</taxon>
        <taxon>Tracheophyta</taxon>
        <taxon>Spermatophyta</taxon>
        <taxon>Magnoliopsida</taxon>
        <taxon>eudicotyledons</taxon>
        <taxon>Gunneridae</taxon>
        <taxon>Pentapetalae</taxon>
        <taxon>rosids</taxon>
        <taxon>fabids</taxon>
        <taxon>Malpighiales</taxon>
        <taxon>Rhizophoraceae</taxon>
        <taxon>Rhizophora</taxon>
    </lineage>
</organism>
<sequence length="69" mass="7797">MSLSPIKIQTTNRMITCSFIAFNSGTSQLSKFLSWFHHEPLGQETTLDQFGSIWPVCQSKISIVVQHGR</sequence>
<dbReference type="EMBL" id="GGEC01018590">
    <property type="protein sequence ID" value="MBW99073.1"/>
    <property type="molecule type" value="Transcribed_RNA"/>
</dbReference>
<reference evidence="1" key="1">
    <citation type="submission" date="2018-02" db="EMBL/GenBank/DDBJ databases">
        <title>Rhizophora mucronata_Transcriptome.</title>
        <authorList>
            <person name="Meera S.P."/>
            <person name="Sreeshan A."/>
            <person name="Augustine A."/>
        </authorList>
    </citation>
    <scope>NUCLEOTIDE SEQUENCE</scope>
    <source>
        <tissue evidence="1">Leaf</tissue>
    </source>
</reference>
<proteinExistence type="predicted"/>
<dbReference type="AlphaFoldDB" id="A0A2P2K008"/>
<protein>
    <submittedName>
        <fullName evidence="1">Uncharacterized protein</fullName>
    </submittedName>
</protein>
<accession>A0A2P2K008</accession>